<keyword evidence="5" id="KW-0547">Nucleotide-binding</keyword>
<keyword evidence="6" id="KW-0418">Kinase</keyword>
<protein>
    <submittedName>
        <fullName evidence="16">EAL domain-containing protein</fullName>
    </submittedName>
</protein>
<dbReference type="InterPro" id="IPR013767">
    <property type="entry name" value="PAS_fold"/>
</dbReference>
<dbReference type="EMBL" id="JAAIVB010000078">
    <property type="protein sequence ID" value="NEX64064.1"/>
    <property type="molecule type" value="Genomic_DNA"/>
</dbReference>
<dbReference type="Gene3D" id="3.30.450.20">
    <property type="entry name" value="PAS domain"/>
    <property type="match status" value="1"/>
</dbReference>
<evidence type="ECO:0000256" key="6">
    <source>
        <dbReference type="ARBA" id="ARBA00022777"/>
    </source>
</evidence>
<evidence type="ECO:0000256" key="10">
    <source>
        <dbReference type="ARBA" id="ARBA00023136"/>
    </source>
</evidence>
<feature type="transmembrane region" description="Helical" evidence="12">
    <location>
        <begin position="6"/>
        <end position="26"/>
    </location>
</feature>
<feature type="transmembrane region" description="Helical" evidence="12">
    <location>
        <begin position="85"/>
        <end position="105"/>
    </location>
</feature>
<dbReference type="GO" id="GO:0005524">
    <property type="term" value="F:ATP binding"/>
    <property type="evidence" value="ECO:0007669"/>
    <property type="project" value="UniProtKB-KW"/>
</dbReference>
<dbReference type="NCBIfam" id="TIGR00229">
    <property type="entry name" value="sensory_box"/>
    <property type="match status" value="1"/>
</dbReference>
<dbReference type="CDD" id="cd01949">
    <property type="entry name" value="GGDEF"/>
    <property type="match status" value="1"/>
</dbReference>
<dbReference type="SUPFAM" id="SSF55785">
    <property type="entry name" value="PYP-like sensor domain (PAS domain)"/>
    <property type="match status" value="1"/>
</dbReference>
<feature type="domain" description="PAS" evidence="13">
    <location>
        <begin position="122"/>
        <end position="168"/>
    </location>
</feature>
<dbReference type="InterPro" id="IPR000160">
    <property type="entry name" value="GGDEF_dom"/>
</dbReference>
<evidence type="ECO:0000256" key="4">
    <source>
        <dbReference type="ARBA" id="ARBA00022692"/>
    </source>
</evidence>
<dbReference type="GO" id="GO:0071732">
    <property type="term" value="P:cellular response to nitric oxide"/>
    <property type="evidence" value="ECO:0007669"/>
    <property type="project" value="UniProtKB-ARBA"/>
</dbReference>
<keyword evidence="8 12" id="KW-1133">Transmembrane helix</keyword>
<evidence type="ECO:0000313" key="16">
    <source>
        <dbReference type="EMBL" id="NEX64064.1"/>
    </source>
</evidence>
<keyword evidence="9" id="KW-0902">Two-component regulatory system</keyword>
<keyword evidence="2" id="KW-0597">Phosphoprotein</keyword>
<dbReference type="Proteomes" id="UP000482155">
    <property type="component" value="Unassembled WGS sequence"/>
</dbReference>
<evidence type="ECO:0000259" key="14">
    <source>
        <dbReference type="PROSITE" id="PS50883"/>
    </source>
</evidence>
<dbReference type="Pfam" id="PF13493">
    <property type="entry name" value="DUF4118"/>
    <property type="match status" value="1"/>
</dbReference>
<dbReference type="PROSITE" id="PS50887">
    <property type="entry name" value="GGDEF"/>
    <property type="match status" value="1"/>
</dbReference>
<dbReference type="InterPro" id="IPR001633">
    <property type="entry name" value="EAL_dom"/>
</dbReference>
<dbReference type="PROSITE" id="PS50883">
    <property type="entry name" value="EAL"/>
    <property type="match status" value="1"/>
</dbReference>
<dbReference type="InterPro" id="IPR052155">
    <property type="entry name" value="Biofilm_reg_signaling"/>
</dbReference>
<dbReference type="SUPFAM" id="SSF141868">
    <property type="entry name" value="EAL domain-like"/>
    <property type="match status" value="1"/>
</dbReference>
<dbReference type="CDD" id="cd00130">
    <property type="entry name" value="PAS"/>
    <property type="match status" value="1"/>
</dbReference>
<dbReference type="SMART" id="SM00091">
    <property type="entry name" value="PAS"/>
    <property type="match status" value="1"/>
</dbReference>
<evidence type="ECO:0000256" key="1">
    <source>
        <dbReference type="ARBA" id="ARBA00004141"/>
    </source>
</evidence>
<feature type="domain" description="EAL" evidence="14">
    <location>
        <begin position="422"/>
        <end position="676"/>
    </location>
</feature>
<dbReference type="InterPro" id="IPR029787">
    <property type="entry name" value="Nucleotide_cyclase"/>
</dbReference>
<dbReference type="SUPFAM" id="SSF55073">
    <property type="entry name" value="Nucleotide cyclase"/>
    <property type="match status" value="1"/>
</dbReference>
<dbReference type="FunFam" id="3.30.70.270:FF:000001">
    <property type="entry name" value="Diguanylate cyclase domain protein"/>
    <property type="match status" value="1"/>
</dbReference>
<dbReference type="InterPro" id="IPR038318">
    <property type="entry name" value="KdpD_sf"/>
</dbReference>
<dbReference type="PROSITE" id="PS50112">
    <property type="entry name" value="PAS"/>
    <property type="match status" value="1"/>
</dbReference>
<dbReference type="GO" id="GO:0000160">
    <property type="term" value="P:phosphorelay signal transduction system"/>
    <property type="evidence" value="ECO:0007669"/>
    <property type="project" value="UniProtKB-KW"/>
</dbReference>
<organism evidence="16 17">
    <name type="scientific">Noviherbaspirillum galbum</name>
    <dbReference type="NCBI Taxonomy" id="2709383"/>
    <lineage>
        <taxon>Bacteria</taxon>
        <taxon>Pseudomonadati</taxon>
        <taxon>Pseudomonadota</taxon>
        <taxon>Betaproteobacteria</taxon>
        <taxon>Burkholderiales</taxon>
        <taxon>Oxalobacteraceae</taxon>
        <taxon>Noviherbaspirillum</taxon>
    </lineage>
</organism>
<accession>A0A6B3STQ7</accession>
<keyword evidence="3" id="KW-0808">Transferase</keyword>
<evidence type="ECO:0000256" key="7">
    <source>
        <dbReference type="ARBA" id="ARBA00022840"/>
    </source>
</evidence>
<dbReference type="AlphaFoldDB" id="A0A6B3STQ7"/>
<dbReference type="Gene3D" id="3.30.70.270">
    <property type="match status" value="1"/>
</dbReference>
<dbReference type="Gene3D" id="1.20.120.620">
    <property type="entry name" value="Backbone structure of the membrane domain of e. Coli histidine kinase receptor kdpd"/>
    <property type="match status" value="1"/>
</dbReference>
<dbReference type="InterPro" id="IPR035919">
    <property type="entry name" value="EAL_sf"/>
</dbReference>
<gene>
    <name evidence="16" type="ORF">G3574_23520</name>
</gene>
<dbReference type="InterPro" id="IPR025201">
    <property type="entry name" value="KdpD_TM"/>
</dbReference>
<dbReference type="GO" id="GO:0006355">
    <property type="term" value="P:regulation of DNA-templated transcription"/>
    <property type="evidence" value="ECO:0007669"/>
    <property type="project" value="InterPro"/>
</dbReference>
<keyword evidence="4 12" id="KW-0812">Transmembrane</keyword>
<dbReference type="Pfam" id="PF00989">
    <property type="entry name" value="PAS"/>
    <property type="match status" value="1"/>
</dbReference>
<dbReference type="InterPro" id="IPR035965">
    <property type="entry name" value="PAS-like_dom_sf"/>
</dbReference>
<evidence type="ECO:0000256" key="9">
    <source>
        <dbReference type="ARBA" id="ARBA00023012"/>
    </source>
</evidence>
<dbReference type="PANTHER" id="PTHR44757:SF2">
    <property type="entry name" value="BIOFILM ARCHITECTURE MAINTENANCE PROTEIN MBAA"/>
    <property type="match status" value="1"/>
</dbReference>
<dbReference type="Pfam" id="PF00990">
    <property type="entry name" value="GGDEF"/>
    <property type="match status" value="1"/>
</dbReference>
<reference evidence="16 17" key="1">
    <citation type="submission" date="2020-02" db="EMBL/GenBank/DDBJ databases">
        <authorList>
            <person name="Kim M.K."/>
        </authorList>
    </citation>
    <scope>NUCLEOTIDE SEQUENCE [LARGE SCALE GENOMIC DNA]</scope>
    <source>
        <strain evidence="16 17">17J57-3</strain>
    </source>
</reference>
<comment type="caution">
    <text evidence="16">The sequence shown here is derived from an EMBL/GenBank/DDBJ whole genome shotgun (WGS) entry which is preliminary data.</text>
</comment>
<evidence type="ECO:0000256" key="2">
    <source>
        <dbReference type="ARBA" id="ARBA00022553"/>
    </source>
</evidence>
<dbReference type="InterPro" id="IPR000014">
    <property type="entry name" value="PAS"/>
</dbReference>
<dbReference type="FunFam" id="3.20.20.450:FF:000001">
    <property type="entry name" value="Cyclic di-GMP phosphodiesterase yahA"/>
    <property type="match status" value="1"/>
</dbReference>
<evidence type="ECO:0000313" key="17">
    <source>
        <dbReference type="Proteomes" id="UP000482155"/>
    </source>
</evidence>
<keyword evidence="17" id="KW-1185">Reference proteome</keyword>
<comment type="subcellular location">
    <subcellularLocation>
        <location evidence="1">Membrane</location>
        <topology evidence="1">Multi-pass membrane protein</topology>
    </subcellularLocation>
</comment>
<feature type="domain" description="GGDEF" evidence="15">
    <location>
        <begin position="280"/>
        <end position="413"/>
    </location>
</feature>
<evidence type="ECO:0000256" key="5">
    <source>
        <dbReference type="ARBA" id="ARBA00022741"/>
    </source>
</evidence>
<evidence type="ECO:0000256" key="8">
    <source>
        <dbReference type="ARBA" id="ARBA00022989"/>
    </source>
</evidence>
<dbReference type="PANTHER" id="PTHR44757">
    <property type="entry name" value="DIGUANYLATE CYCLASE DGCP"/>
    <property type="match status" value="1"/>
</dbReference>
<dbReference type="NCBIfam" id="TIGR00254">
    <property type="entry name" value="GGDEF"/>
    <property type="match status" value="1"/>
</dbReference>
<dbReference type="SMART" id="SM00052">
    <property type="entry name" value="EAL"/>
    <property type="match status" value="1"/>
</dbReference>
<keyword evidence="10 12" id="KW-0472">Membrane</keyword>
<dbReference type="Pfam" id="PF00563">
    <property type="entry name" value="EAL"/>
    <property type="match status" value="1"/>
</dbReference>
<evidence type="ECO:0000259" key="15">
    <source>
        <dbReference type="PROSITE" id="PS50887"/>
    </source>
</evidence>
<evidence type="ECO:0000256" key="11">
    <source>
        <dbReference type="ARBA" id="ARBA00051114"/>
    </source>
</evidence>
<dbReference type="GO" id="GO:0016301">
    <property type="term" value="F:kinase activity"/>
    <property type="evidence" value="ECO:0007669"/>
    <property type="project" value="UniProtKB-KW"/>
</dbReference>
<dbReference type="CDD" id="cd01948">
    <property type="entry name" value="EAL"/>
    <property type="match status" value="1"/>
</dbReference>
<dbReference type="GO" id="GO:0071111">
    <property type="term" value="F:cyclic-guanylate-specific phosphodiesterase activity"/>
    <property type="evidence" value="ECO:0007669"/>
    <property type="project" value="UniProtKB-EC"/>
</dbReference>
<evidence type="ECO:0000259" key="13">
    <source>
        <dbReference type="PROSITE" id="PS50112"/>
    </source>
</evidence>
<dbReference type="SMART" id="SM00267">
    <property type="entry name" value="GGDEF"/>
    <property type="match status" value="1"/>
</dbReference>
<dbReference type="Gene3D" id="3.20.20.450">
    <property type="entry name" value="EAL domain"/>
    <property type="match status" value="1"/>
</dbReference>
<dbReference type="GO" id="GO:0016020">
    <property type="term" value="C:membrane"/>
    <property type="evidence" value="ECO:0007669"/>
    <property type="project" value="UniProtKB-SubCell"/>
</dbReference>
<sequence length="682" mass="75550">METRPARGYLVSILVFAGFLLIQFTLQPMLDGNAPMSMLLIAVIFASIYAGGRAALLVTLLSLAVTPLVLLGPGSAFAASTPRGHAMLIAFAVLGLCISFLGGLFHDARIKAHELMITLDDREHTMRALLESTTQAVLGIGTDGRISIANKAVFNVFGYRPEELIGQSSAILVSNDEEPPADARGDPFTQHCITASMMGRELMGKRRNGEEFPMEASFSMAETRAGAMMVSYVADITERKLAAERLRLAAQHDHLTGLPNRALVYEMGDQLLSATRRSRNFAAVMFFDLDRFKPINDTYGHEAGDKMLQEVAARLQSTVRGSDLVGRIGGDEFVAILPNIPNQDDVLHAATHLLKRLGEPYRIDHLELRTSPSIGISIFPTDGGNLDTLIRNADAAMYHAKHRGRNTFQFFTAEINRQAEHTLAIEQRMRQSIEDKDFELWYQPIFNTTSMDVVGAEALLRWKQADSEPLPPGEFIAVAEASGLINQLGDWVLKEACMQLKRWRAQGLPSLFISVNVSPMQFRATDFQSRVRNLLAHADVDPSQLELEVTESTVMKQVEEASRTLAGLKKMGLRIALDDFGTGYSSLSYLSSLPIDKLKVDQSFIRHIDTDARSLAIAETVITLGKKLHVEVVAEGIESKKALQLLRERGCDLGQGYLISKPLREDHFMHWFQQSGNQQYLH</sequence>
<evidence type="ECO:0000256" key="3">
    <source>
        <dbReference type="ARBA" id="ARBA00022679"/>
    </source>
</evidence>
<proteinExistence type="predicted"/>
<evidence type="ECO:0000256" key="12">
    <source>
        <dbReference type="SAM" id="Phobius"/>
    </source>
</evidence>
<feature type="transmembrane region" description="Helical" evidence="12">
    <location>
        <begin position="38"/>
        <end position="65"/>
    </location>
</feature>
<keyword evidence="7" id="KW-0067">ATP-binding</keyword>
<comment type="catalytic activity">
    <reaction evidence="11">
        <text>3',3'-c-di-GMP + H2O = 5'-phosphoguanylyl(3'-&gt;5')guanosine + H(+)</text>
        <dbReference type="Rhea" id="RHEA:24902"/>
        <dbReference type="ChEBI" id="CHEBI:15377"/>
        <dbReference type="ChEBI" id="CHEBI:15378"/>
        <dbReference type="ChEBI" id="CHEBI:58754"/>
        <dbReference type="ChEBI" id="CHEBI:58805"/>
        <dbReference type="EC" id="3.1.4.52"/>
    </reaction>
    <physiologicalReaction direction="left-to-right" evidence="11">
        <dbReference type="Rhea" id="RHEA:24903"/>
    </physiologicalReaction>
</comment>
<name>A0A6B3STQ7_9BURK</name>
<dbReference type="InterPro" id="IPR043128">
    <property type="entry name" value="Rev_trsase/Diguanyl_cyclase"/>
</dbReference>